<evidence type="ECO:0000256" key="11">
    <source>
        <dbReference type="ARBA" id="ARBA00023098"/>
    </source>
</evidence>
<evidence type="ECO:0000256" key="13">
    <source>
        <dbReference type="ARBA" id="ARBA00049247"/>
    </source>
</evidence>
<comment type="pathway">
    <text evidence="2">Lipid metabolism; fatty acid beta-oxidation.</text>
</comment>
<dbReference type="Pfam" id="PF02770">
    <property type="entry name" value="Acyl-CoA_dh_M"/>
    <property type="match status" value="1"/>
</dbReference>
<dbReference type="Pfam" id="PF02771">
    <property type="entry name" value="Acyl-CoA_dh_N"/>
    <property type="match status" value="1"/>
</dbReference>
<accession>A0A3M5X6Q7</accession>
<reference evidence="19 20" key="1">
    <citation type="submission" date="2018-08" db="EMBL/GenBank/DDBJ databases">
        <title>Recombination of ecologically and evolutionarily significant loci maintains genetic cohesion in the Pseudomonas syringae species complex.</title>
        <authorList>
            <person name="Dillon M."/>
            <person name="Thakur S."/>
            <person name="Almeida R.N.D."/>
            <person name="Weir B.S."/>
            <person name="Guttman D.S."/>
        </authorList>
    </citation>
    <scope>NUCLEOTIDE SEQUENCE [LARGE SCALE GENOMIC DNA]</scope>
    <source>
        <strain evidence="19 20">ICMP 11947</strain>
    </source>
</reference>
<dbReference type="InterPro" id="IPR036250">
    <property type="entry name" value="AcylCo_DH-like_C"/>
</dbReference>
<evidence type="ECO:0000256" key="3">
    <source>
        <dbReference type="ARBA" id="ARBA00009347"/>
    </source>
</evidence>
<sequence length="887" mass="96887">MQSALRTLLEFFRPQILSIAFPSQSLINKGSQSTPKRRQLPRQPGVTIDVASPLPGDQFDRCHSGGHHGGILMLLLWIVVLVVGIAWLAHRRTAPLPALGVVAVYLLAMGIFSHAPGWLLTVFWLLWLAVFVPVMLPDLRRKHFTAPMFIWFQKVLPPMSQTERDAIDAGTVWWDGELFSGRPDWDKLLAYPKVQLTEEEQAFIDGPTEELCAMVSDWEIGQAMDLPPEAWAHMKAHGFFALIIPKEFGGKGFSAYAHSQVAMKLATRSGDLASTVMVPNSLGPAELLLHYGTDEQRNHYLPRLARGEDIPCFALTGPLAGSDAGAMTDTGIICKGQWQGEEVIGLRLTWEKRYITLGPVATLLGLAFKAHDPEHLLGEKEDLGISLALIPTDTPGVEIGRRHLPLGAAFMNGPNSGKDVFVPLSYLIGGQPMLGKGWMMLMNCLSVGRSISLPAVGTGAAKYTSLVTGQYAKVREQFNVPLSAFEGIQEALARIGGNAWLMDSARMLTANAVDLGEKPSVLSAILKYHLTERGRECIGHAMDVHGGKGIIMGPNNYLGRNWQGAPIFITVEGANILSRNLMIFGQGAIRCHPFVLKEMALAGREDKQQALIEFDSLLLKHIGFAVSNAASTFILNLGFGHFERAPGNGLSQGYFRALNRQAAAFAMLADLSMMLLGGELKRRERLSARLGDVLSHMYLASAALKRYHDLGSPDHMSPLFRWAMEESLGHSERAMDEILSNFPNRILGGILRAVVFPFGRRHKGPSDRLDAEVAQVLGRAKGDPTLEELLAGCYRPQSADDPVGALQQAIDLLSAAYPLHKKLQVAIKSGQVKPDAGEPVIDAALRIGVLQADEAQTLRTAEAARRKVIDVDDFDKEELTLAAGKIR</sequence>
<evidence type="ECO:0000313" key="19">
    <source>
        <dbReference type="EMBL" id="RMU77695.1"/>
    </source>
</evidence>
<feature type="domain" description="Acyl-CoA dehydrogenase C-terminal bacterial-type" evidence="18">
    <location>
        <begin position="589"/>
        <end position="874"/>
    </location>
</feature>
<dbReference type="NCBIfam" id="NF009586">
    <property type="entry name" value="PRK13026.1"/>
    <property type="match status" value="1"/>
</dbReference>
<proteinExistence type="inferred from homology"/>
<evidence type="ECO:0000256" key="6">
    <source>
        <dbReference type="ARBA" id="ARBA00020144"/>
    </source>
</evidence>
<dbReference type="InterPro" id="IPR046373">
    <property type="entry name" value="Acyl-CoA_Oxase/DH_mid-dom_sf"/>
</dbReference>
<keyword evidence="7" id="KW-0285">Flavoprotein</keyword>
<dbReference type="EMBL" id="RBUG01000017">
    <property type="protein sequence ID" value="RMU77695.1"/>
    <property type="molecule type" value="Genomic_DNA"/>
</dbReference>
<comment type="catalytic activity">
    <reaction evidence="12">
        <text>a medium-chain 2,3-saturated fatty acyl-CoA + oxidized [electron-transfer flavoprotein] + H(+) = a medium-chain (2E)-enoyl-CoA + reduced [electron-transfer flavoprotein]</text>
        <dbReference type="Rhea" id="RHEA:14477"/>
        <dbReference type="Rhea" id="RHEA-COMP:10685"/>
        <dbReference type="Rhea" id="RHEA-COMP:10686"/>
        <dbReference type="ChEBI" id="CHEBI:15378"/>
        <dbReference type="ChEBI" id="CHEBI:57692"/>
        <dbReference type="ChEBI" id="CHEBI:58307"/>
        <dbReference type="ChEBI" id="CHEBI:83723"/>
        <dbReference type="ChEBI" id="CHEBI:83726"/>
        <dbReference type="EC" id="1.3.8.7"/>
    </reaction>
</comment>
<dbReference type="GO" id="GO:0070991">
    <property type="term" value="F:medium-chain fatty acyl-CoA dehydrogenase activity"/>
    <property type="evidence" value="ECO:0007669"/>
    <property type="project" value="UniProtKB-EC"/>
</dbReference>
<evidence type="ECO:0000256" key="8">
    <source>
        <dbReference type="ARBA" id="ARBA00022827"/>
    </source>
</evidence>
<dbReference type="InterPro" id="IPR037069">
    <property type="entry name" value="AcylCoA_DH/ox_N_sf"/>
</dbReference>
<dbReference type="InterPro" id="IPR006091">
    <property type="entry name" value="Acyl-CoA_Oxase/DH_mid-dom"/>
</dbReference>
<dbReference type="CDD" id="cd00567">
    <property type="entry name" value="ACAD"/>
    <property type="match status" value="1"/>
</dbReference>
<name>A0A3M5X6Q7_9PSED</name>
<feature type="transmembrane region" description="Helical" evidence="14">
    <location>
        <begin position="69"/>
        <end position="89"/>
    </location>
</feature>
<dbReference type="SUPFAM" id="SSF47203">
    <property type="entry name" value="Acyl-CoA dehydrogenase C-terminal domain-like"/>
    <property type="match status" value="1"/>
</dbReference>
<dbReference type="FunFam" id="1.10.540.10:FF:000004">
    <property type="entry name" value="Acyl-CoA dehydrogenase"/>
    <property type="match status" value="1"/>
</dbReference>
<dbReference type="Gene3D" id="1.10.540.10">
    <property type="entry name" value="Acyl-CoA dehydrogenase/oxidase, N-terminal domain"/>
    <property type="match status" value="1"/>
</dbReference>
<dbReference type="PANTHER" id="PTHR48083">
    <property type="entry name" value="MEDIUM-CHAIN SPECIFIC ACYL-COA DEHYDROGENASE, MITOCHONDRIAL-RELATED"/>
    <property type="match status" value="1"/>
</dbReference>
<dbReference type="InterPro" id="IPR013786">
    <property type="entry name" value="AcylCoA_DH/ox_N"/>
</dbReference>
<dbReference type="SUPFAM" id="SSF56645">
    <property type="entry name" value="Acyl-CoA dehydrogenase NM domain-like"/>
    <property type="match status" value="1"/>
</dbReference>
<dbReference type="NCBIfam" id="NF007000">
    <property type="entry name" value="PRK09463.1"/>
    <property type="match status" value="1"/>
</dbReference>
<keyword evidence="9" id="KW-0276">Fatty acid metabolism</keyword>
<evidence type="ECO:0000256" key="9">
    <source>
        <dbReference type="ARBA" id="ARBA00022832"/>
    </source>
</evidence>
<feature type="domain" description="Acyl-CoA dehydrogenase/oxidase C-terminal" evidence="15">
    <location>
        <begin position="435"/>
        <end position="580"/>
    </location>
</feature>
<comment type="caution">
    <text evidence="19">The sequence shown here is derived from an EMBL/GenBank/DDBJ whole genome shotgun (WGS) entry which is preliminary data.</text>
</comment>
<evidence type="ECO:0000259" key="17">
    <source>
        <dbReference type="Pfam" id="PF02771"/>
    </source>
</evidence>
<dbReference type="InterPro" id="IPR050741">
    <property type="entry name" value="Acyl-CoA_dehydrogenase"/>
</dbReference>
<protein>
    <recommendedName>
        <fullName evidence="6">Acyl-coenzyme A dehydrogenase</fullName>
        <ecNumber evidence="4">1.3.8.7</ecNumber>
        <ecNumber evidence="5">1.3.8.8</ecNumber>
    </recommendedName>
</protein>
<dbReference type="GO" id="GO:0033539">
    <property type="term" value="P:fatty acid beta-oxidation using acyl-CoA dehydrogenase"/>
    <property type="evidence" value="ECO:0007669"/>
    <property type="project" value="InterPro"/>
</dbReference>
<dbReference type="InterPro" id="IPR009100">
    <property type="entry name" value="AcylCoA_DH/oxidase_NM_dom_sf"/>
</dbReference>
<evidence type="ECO:0000259" key="16">
    <source>
        <dbReference type="Pfam" id="PF02770"/>
    </source>
</evidence>
<dbReference type="FunFam" id="1.20.140.10:FF:000009">
    <property type="entry name" value="Acyl-CoA dehydrogenase"/>
    <property type="match status" value="1"/>
</dbReference>
<dbReference type="Gene3D" id="2.40.110.10">
    <property type="entry name" value="Butyryl-CoA Dehydrogenase, subunit A, domain 2"/>
    <property type="match status" value="1"/>
</dbReference>
<keyword evidence="14" id="KW-0812">Transmembrane</keyword>
<evidence type="ECO:0000256" key="7">
    <source>
        <dbReference type="ARBA" id="ARBA00022630"/>
    </source>
</evidence>
<dbReference type="UniPathway" id="UPA00659"/>
<dbReference type="Proteomes" id="UP000271152">
    <property type="component" value="Unassembled WGS sequence"/>
</dbReference>
<evidence type="ECO:0000259" key="15">
    <source>
        <dbReference type="Pfam" id="PF00441"/>
    </source>
</evidence>
<evidence type="ECO:0000256" key="4">
    <source>
        <dbReference type="ARBA" id="ARBA00012033"/>
    </source>
</evidence>
<organism evidence="19 20">
    <name type="scientific">Pseudomonas syringae pv. apii</name>
    <dbReference type="NCBI Taxonomy" id="81036"/>
    <lineage>
        <taxon>Bacteria</taxon>
        <taxon>Pseudomonadati</taxon>
        <taxon>Pseudomonadota</taxon>
        <taxon>Gammaproteobacteria</taxon>
        <taxon>Pseudomonadales</taxon>
        <taxon>Pseudomonadaceae</taxon>
        <taxon>Pseudomonas</taxon>
    </lineage>
</organism>
<keyword evidence="11" id="KW-0443">Lipid metabolism</keyword>
<evidence type="ECO:0000259" key="18">
    <source>
        <dbReference type="Pfam" id="PF09317"/>
    </source>
</evidence>
<comment type="catalytic activity">
    <reaction evidence="13">
        <text>a long-chain 2,3-saturated fatty acyl-CoA + oxidized [electron-transfer flavoprotein] + H(+) = a long-chain (2E)-enoyl-CoA + reduced [electron-transfer flavoprotein]</text>
        <dbReference type="Rhea" id="RHEA:17721"/>
        <dbReference type="Rhea" id="RHEA-COMP:10685"/>
        <dbReference type="Rhea" id="RHEA-COMP:10686"/>
        <dbReference type="ChEBI" id="CHEBI:15378"/>
        <dbReference type="ChEBI" id="CHEBI:57692"/>
        <dbReference type="ChEBI" id="CHEBI:58307"/>
        <dbReference type="ChEBI" id="CHEBI:83721"/>
        <dbReference type="ChEBI" id="CHEBI:83727"/>
        <dbReference type="EC" id="1.3.8.8"/>
    </reaction>
</comment>
<dbReference type="Pfam" id="PF09317">
    <property type="entry name" value="ACDH_C"/>
    <property type="match status" value="1"/>
</dbReference>
<gene>
    <name evidence="19" type="ORF">ALP23_04217</name>
</gene>
<dbReference type="Gene3D" id="1.20.140.10">
    <property type="entry name" value="Butyryl-CoA Dehydrogenase, subunit A, domain 3"/>
    <property type="match status" value="1"/>
</dbReference>
<dbReference type="GO" id="GO:0004466">
    <property type="term" value="F:long-chain fatty acyl-CoA dehydrogenase activity"/>
    <property type="evidence" value="ECO:0007669"/>
    <property type="project" value="UniProtKB-EC"/>
</dbReference>
<dbReference type="GO" id="GO:0050660">
    <property type="term" value="F:flavin adenine dinucleotide binding"/>
    <property type="evidence" value="ECO:0007669"/>
    <property type="project" value="InterPro"/>
</dbReference>
<dbReference type="EC" id="1.3.8.8" evidence="5"/>
<dbReference type="AlphaFoldDB" id="A0A3M5X6Q7"/>
<dbReference type="InterPro" id="IPR015396">
    <property type="entry name" value="FadE_C"/>
</dbReference>
<feature type="transmembrane region" description="Helical" evidence="14">
    <location>
        <begin position="96"/>
        <end position="112"/>
    </location>
</feature>
<keyword evidence="14" id="KW-0472">Membrane</keyword>
<dbReference type="FunFam" id="2.40.110.10:FF:000010">
    <property type="entry name" value="Acyl-CoA dehydrogenase"/>
    <property type="match status" value="1"/>
</dbReference>
<evidence type="ECO:0000256" key="5">
    <source>
        <dbReference type="ARBA" id="ARBA00012040"/>
    </source>
</evidence>
<evidence type="ECO:0000256" key="10">
    <source>
        <dbReference type="ARBA" id="ARBA00023002"/>
    </source>
</evidence>
<evidence type="ECO:0000256" key="2">
    <source>
        <dbReference type="ARBA" id="ARBA00005005"/>
    </source>
</evidence>
<dbReference type="PANTHER" id="PTHR48083:SF18">
    <property type="entry name" value="ACYL-COENZYME A DEHYDROGENASE"/>
    <property type="match status" value="1"/>
</dbReference>
<dbReference type="GO" id="GO:0005737">
    <property type="term" value="C:cytoplasm"/>
    <property type="evidence" value="ECO:0007669"/>
    <property type="project" value="TreeGrafter"/>
</dbReference>
<dbReference type="Pfam" id="PF00441">
    <property type="entry name" value="Acyl-CoA_dh_1"/>
    <property type="match status" value="1"/>
</dbReference>
<feature type="domain" description="Acyl-CoA dehydrogenase/oxidase N-terminal" evidence="17">
    <location>
        <begin position="209"/>
        <end position="308"/>
    </location>
</feature>
<comment type="cofactor">
    <cofactor evidence="1">
        <name>FAD</name>
        <dbReference type="ChEBI" id="CHEBI:57692"/>
    </cofactor>
</comment>
<keyword evidence="14" id="KW-1133">Transmembrane helix</keyword>
<comment type="similarity">
    <text evidence="3">Belongs to the acyl-CoA dehydrogenase family.</text>
</comment>
<evidence type="ECO:0000256" key="1">
    <source>
        <dbReference type="ARBA" id="ARBA00001974"/>
    </source>
</evidence>
<dbReference type="InterPro" id="IPR009075">
    <property type="entry name" value="AcylCo_DH/oxidase_C"/>
</dbReference>
<evidence type="ECO:0000313" key="20">
    <source>
        <dbReference type="Proteomes" id="UP000271152"/>
    </source>
</evidence>
<feature type="transmembrane region" description="Helical" evidence="14">
    <location>
        <begin position="118"/>
        <end position="136"/>
    </location>
</feature>
<keyword evidence="10" id="KW-0560">Oxidoreductase</keyword>
<evidence type="ECO:0000256" key="14">
    <source>
        <dbReference type="SAM" id="Phobius"/>
    </source>
</evidence>
<keyword evidence="8" id="KW-0274">FAD</keyword>
<evidence type="ECO:0000256" key="12">
    <source>
        <dbReference type="ARBA" id="ARBA00047882"/>
    </source>
</evidence>
<dbReference type="EC" id="1.3.8.7" evidence="4"/>
<feature type="domain" description="Acyl-CoA oxidase/dehydrogenase middle" evidence="16">
    <location>
        <begin position="312"/>
        <end position="410"/>
    </location>
</feature>